<dbReference type="Proteomes" id="UP001549111">
    <property type="component" value="Unassembled WGS sequence"/>
</dbReference>
<dbReference type="PANTHER" id="PTHR34475:SF1">
    <property type="entry name" value="CYTOSKELETON PROTEIN RODZ"/>
    <property type="match status" value="1"/>
</dbReference>
<dbReference type="EMBL" id="JBEPLS010000004">
    <property type="protein sequence ID" value="MET3603767.1"/>
    <property type="molecule type" value="Genomic_DNA"/>
</dbReference>
<evidence type="ECO:0000313" key="5">
    <source>
        <dbReference type="Proteomes" id="UP001549111"/>
    </source>
</evidence>
<evidence type="ECO:0000313" key="3">
    <source>
        <dbReference type="EMBL" id="QEN00509.1"/>
    </source>
</evidence>
<dbReference type="OrthoDB" id="5293433at2"/>
<dbReference type="PANTHER" id="PTHR34475">
    <property type="match status" value="1"/>
</dbReference>
<keyword evidence="5" id="KW-1185">Reference proteome</keyword>
<evidence type="ECO:0000313" key="4">
    <source>
        <dbReference type="Proteomes" id="UP000323522"/>
    </source>
</evidence>
<protein>
    <submittedName>
        <fullName evidence="2">Cytoskeleton protein RodZ</fullName>
    </submittedName>
    <submittedName>
        <fullName evidence="3">Helix-turn-helix domain-containing protein</fullName>
    </submittedName>
</protein>
<dbReference type="Proteomes" id="UP000323522">
    <property type="component" value="Chromosome"/>
</dbReference>
<evidence type="ECO:0000313" key="2">
    <source>
        <dbReference type="EMBL" id="MET3603767.1"/>
    </source>
</evidence>
<evidence type="ECO:0000259" key="1">
    <source>
        <dbReference type="Pfam" id="PF13464"/>
    </source>
</evidence>
<name>A0A5C1Q0R3_9BURK</name>
<dbReference type="InterPro" id="IPR025194">
    <property type="entry name" value="RodZ-like_C"/>
</dbReference>
<dbReference type="InterPro" id="IPR050400">
    <property type="entry name" value="Bact_Cytoskel_RodZ"/>
</dbReference>
<dbReference type="Pfam" id="PF13413">
    <property type="entry name" value="HTH_25"/>
    <property type="match status" value="1"/>
</dbReference>
<gene>
    <name evidence="2" type="ORF">ABIC99_001558</name>
    <name evidence="3" type="ORF">EWH46_06760</name>
</gene>
<accession>A0A5C1Q0R3</accession>
<dbReference type="RefSeq" id="WP_149503241.1">
    <property type="nucleotide sequence ID" value="NZ_CP035708.1"/>
</dbReference>
<organism evidence="3 4">
    <name type="scientific">Sphaerotilus sulfidivorans</name>
    <dbReference type="NCBI Taxonomy" id="639200"/>
    <lineage>
        <taxon>Bacteria</taxon>
        <taxon>Pseudomonadati</taxon>
        <taxon>Pseudomonadota</taxon>
        <taxon>Betaproteobacteria</taxon>
        <taxon>Burkholderiales</taxon>
        <taxon>Sphaerotilaceae</taxon>
        <taxon>Sphaerotilus</taxon>
    </lineage>
</organism>
<feature type="domain" description="Cytoskeleton protein RodZ-like C-terminal" evidence="1">
    <location>
        <begin position="241"/>
        <end position="311"/>
    </location>
</feature>
<proteinExistence type="predicted"/>
<dbReference type="AlphaFoldDB" id="A0A5C1Q0R3"/>
<dbReference type="Pfam" id="PF13464">
    <property type="entry name" value="RodZ_C"/>
    <property type="match status" value="1"/>
</dbReference>
<sequence>MSDVTTPAAGAQPTGSAGRLLQAGRERRGLELDALAQLLKVPVRKLQALEADRFEELPGAAFTRSLAQSYARQVGVDVQEVLALLPQAIVPPQRLEHVSRGLQTPYREGSGAHFGGSGGRGGFEGFRPVHGVALALLALALLLWLLPPLSTLLPSLGLSSRSEPAAEVAAGSEAAASSTVVVETVHGTPGEQVATPVPPALPAASAVPVTPAPVAASAPPAAAPSAPAPVPAAATPAGTVVLKTSAASWIEVRDAGNAVLLSRTLQPGETVGLDGAMPMRVRVGVASALELSLRGEPVDLKPYTRGTSATVVLK</sequence>
<dbReference type="InterPro" id="IPR010982">
    <property type="entry name" value="Lambda_DNA-bd_dom_sf"/>
</dbReference>
<dbReference type="KEGG" id="snn:EWH46_06760"/>
<reference evidence="3 4" key="1">
    <citation type="submission" date="2019-02" db="EMBL/GenBank/DDBJ databases">
        <title>Complete Genome Sequence and Methylome Analysis of Sphaerotilus natans subsp. sulfidivorans D-507.</title>
        <authorList>
            <person name="Fomenkov A."/>
            <person name="Gridneva E."/>
            <person name="Smolyakov D."/>
            <person name="Dubinina G."/>
            <person name="Vincze T."/>
            <person name="Grabovich M."/>
            <person name="Roberts R.J."/>
        </authorList>
    </citation>
    <scope>NUCLEOTIDE SEQUENCE [LARGE SCALE GENOMIC DNA]</scope>
    <source>
        <strain evidence="3 4">D-507</strain>
    </source>
</reference>
<dbReference type="EMBL" id="CP035708">
    <property type="protein sequence ID" value="QEN00509.1"/>
    <property type="molecule type" value="Genomic_DNA"/>
</dbReference>
<dbReference type="GO" id="GO:0003677">
    <property type="term" value="F:DNA binding"/>
    <property type="evidence" value="ECO:0007669"/>
    <property type="project" value="InterPro"/>
</dbReference>
<reference evidence="2 5" key="2">
    <citation type="submission" date="2024-06" db="EMBL/GenBank/DDBJ databases">
        <title>Genomic Encyclopedia of Type Strains, Phase IV (KMG-IV): sequencing the most valuable type-strain genomes for metagenomic binning, comparative biology and taxonomic classification.</title>
        <authorList>
            <person name="Goeker M."/>
        </authorList>
    </citation>
    <scope>NUCLEOTIDE SEQUENCE [LARGE SCALE GENOMIC DNA]</scope>
    <source>
        <strain evidence="2 5">D-501</strain>
    </source>
</reference>
<dbReference type="Gene3D" id="1.10.260.40">
    <property type="entry name" value="lambda repressor-like DNA-binding domains"/>
    <property type="match status" value="1"/>
</dbReference>